<dbReference type="InterPro" id="IPR051455">
    <property type="entry name" value="Bact_solute-bind_prot3"/>
</dbReference>
<feature type="compositionally biased region" description="Basic and acidic residues" evidence="4">
    <location>
        <begin position="227"/>
        <end position="245"/>
    </location>
</feature>
<sequence length="772" mass="84852">MEDKQGNRQEIKGPDEQQKRILRHILGEDNDDDYSEVMANHSTTHRVEREVDTQDNDVCVGKATQEPPSSVEKVLDALAAPRLERVDAVQPYRLVIPGAYAVEGIGQTPEIQSPALGSDTPSERSDDGSGMDNVASTSIEATIHAVDAEVVDTSARRSSVTVPTTARRQPHRPHLVIDGEAVKEEESQAESRCFRLVSFIAIMVLVAVIVVLVVGLGGGFGDDGNLRDPAPHNDTASEKHADHTRANPGSNVSTLQRVKTSGILRSAYPSDLVKFPYLTKAIASGILGGAGAVEFKKMPFGHLLRSLANGTVDIVLTHVAHTMERDVLWPFSFSIPFIYRGLQVAGNPFFVRCAEDGFRHLGECSGLQMCLAEGTTHFGIIRKYLPMRSIVLVTPSENSLLEGLIRGDCNVMAHHNLFLGEDYVRSHVVNGTHFTGDYVIGEKYYSREPFVAVTRKGDTEFTDFVNAILMCLMAAEQQNITQATAHLSPQTSVFGEEYKDMFRNAIAVGGNFGEVYQKHFGTTIPRSPLDSINNGATGLLYPHPFGHISNERGSLPLGPVFEEVLERGKLHCGIHSGRPGFATRVETGGHVGMDVDYCKALAASLFQGNTEAVEFVELDDDSYGYALLASGEIDVLAGATWSLQTDVKEPTTNQGYSFSIPYFYGYNTDHDNFCLATRQDDPDWSWFVYWLVMATFYAEDSGIGSLNSNDMPEVFVFGPAQNRMFRDSILVVGSYAEIYERNVEDLIPRAGRNFLNDFIHPGPQHYVVPGFI</sequence>
<dbReference type="GO" id="GO:0006865">
    <property type="term" value="P:amino acid transport"/>
    <property type="evidence" value="ECO:0007669"/>
    <property type="project" value="TreeGrafter"/>
</dbReference>
<dbReference type="AlphaFoldDB" id="A0A9N8EIS2"/>
<dbReference type="EMBL" id="CAICTM010001166">
    <property type="protein sequence ID" value="CAB9521145.1"/>
    <property type="molecule type" value="Genomic_DNA"/>
</dbReference>
<evidence type="ECO:0000256" key="5">
    <source>
        <dbReference type="SAM" id="Phobius"/>
    </source>
</evidence>
<keyword evidence="5" id="KW-0472">Membrane</keyword>
<gene>
    <name evidence="6" type="ORF">SEMRO_1168_G248490.1</name>
</gene>
<dbReference type="SUPFAM" id="SSF53850">
    <property type="entry name" value="Periplasmic binding protein-like II"/>
    <property type="match status" value="2"/>
</dbReference>
<dbReference type="PANTHER" id="PTHR30085">
    <property type="entry name" value="AMINO ACID ABC TRANSPORTER PERMEASE"/>
    <property type="match status" value="1"/>
</dbReference>
<feature type="region of interest" description="Disordered" evidence="4">
    <location>
        <begin position="110"/>
        <end position="134"/>
    </location>
</feature>
<feature type="region of interest" description="Disordered" evidence="4">
    <location>
        <begin position="227"/>
        <end position="252"/>
    </location>
</feature>
<evidence type="ECO:0000256" key="1">
    <source>
        <dbReference type="ARBA" id="ARBA00010333"/>
    </source>
</evidence>
<reference evidence="6" key="1">
    <citation type="submission" date="2020-06" db="EMBL/GenBank/DDBJ databases">
        <authorList>
            <consortium name="Plant Systems Biology data submission"/>
        </authorList>
    </citation>
    <scope>NUCLEOTIDE SEQUENCE</scope>
    <source>
        <strain evidence="6">D6</strain>
    </source>
</reference>
<evidence type="ECO:0000256" key="4">
    <source>
        <dbReference type="SAM" id="MobiDB-lite"/>
    </source>
</evidence>
<protein>
    <submittedName>
        <fullName evidence="6">Extracellular solute-binding protein</fullName>
    </submittedName>
</protein>
<keyword evidence="2" id="KW-0813">Transport</keyword>
<feature type="transmembrane region" description="Helical" evidence="5">
    <location>
        <begin position="196"/>
        <end position="220"/>
    </location>
</feature>
<name>A0A9N8EIS2_9STRA</name>
<evidence type="ECO:0000256" key="2">
    <source>
        <dbReference type="ARBA" id="ARBA00022448"/>
    </source>
</evidence>
<organism evidence="6 7">
    <name type="scientific">Seminavis robusta</name>
    <dbReference type="NCBI Taxonomy" id="568900"/>
    <lineage>
        <taxon>Eukaryota</taxon>
        <taxon>Sar</taxon>
        <taxon>Stramenopiles</taxon>
        <taxon>Ochrophyta</taxon>
        <taxon>Bacillariophyta</taxon>
        <taxon>Bacillariophyceae</taxon>
        <taxon>Bacillariophycidae</taxon>
        <taxon>Naviculales</taxon>
        <taxon>Naviculaceae</taxon>
        <taxon>Seminavis</taxon>
    </lineage>
</organism>
<evidence type="ECO:0000313" key="6">
    <source>
        <dbReference type="EMBL" id="CAB9521145.1"/>
    </source>
</evidence>
<keyword evidence="7" id="KW-1185">Reference proteome</keyword>
<keyword evidence="5" id="KW-1133">Transmembrane helix</keyword>
<dbReference type="Proteomes" id="UP001153069">
    <property type="component" value="Unassembled WGS sequence"/>
</dbReference>
<accession>A0A9N8EIS2</accession>
<dbReference type="Gene3D" id="3.40.190.10">
    <property type="entry name" value="Periplasmic binding protein-like II"/>
    <property type="match status" value="3"/>
</dbReference>
<evidence type="ECO:0000256" key="3">
    <source>
        <dbReference type="ARBA" id="ARBA00022729"/>
    </source>
</evidence>
<proteinExistence type="inferred from homology"/>
<keyword evidence="3" id="KW-0732">Signal</keyword>
<dbReference type="PANTHER" id="PTHR30085:SF6">
    <property type="entry name" value="ABC TRANSPORTER GLUTAMINE-BINDING PROTEIN GLNH"/>
    <property type="match status" value="1"/>
</dbReference>
<comment type="caution">
    <text evidence="6">The sequence shown here is derived from an EMBL/GenBank/DDBJ whole genome shotgun (WGS) entry which is preliminary data.</text>
</comment>
<comment type="similarity">
    <text evidence="1">Belongs to the bacterial solute-binding protein 3 family.</text>
</comment>
<evidence type="ECO:0000313" key="7">
    <source>
        <dbReference type="Proteomes" id="UP001153069"/>
    </source>
</evidence>
<keyword evidence="5" id="KW-0812">Transmembrane</keyword>
<dbReference type="OrthoDB" id="10056896at2759"/>